<dbReference type="VEuPathDB" id="FungiDB:An14g07160"/>
<dbReference type="SUPFAM" id="SSF52047">
    <property type="entry name" value="RNI-like"/>
    <property type="match status" value="1"/>
</dbReference>
<dbReference type="OrthoDB" id="2520703at2759"/>
<dbReference type="InterPro" id="IPR032675">
    <property type="entry name" value="LRR_dom_sf"/>
</dbReference>
<dbReference type="Gene3D" id="3.80.10.10">
    <property type="entry name" value="Ribonuclease Inhibitor"/>
    <property type="match status" value="1"/>
</dbReference>
<dbReference type="VEuPathDB" id="FungiDB:ATCC64974_5850"/>
<gene>
    <name evidence="2" type="ORF">ABL_05217</name>
</gene>
<dbReference type="VEuPathDB" id="FungiDB:M747DRAFT_319989"/>
<dbReference type="OMA" id="HCHIDAG"/>
<evidence type="ECO:0000313" key="2">
    <source>
        <dbReference type="EMBL" id="GAQ42556.1"/>
    </source>
</evidence>
<accession>A0A100IJU4</accession>
<dbReference type="VEuPathDB" id="FungiDB:ASPNIDRAFT2_1116140"/>
<dbReference type="AlphaFoldDB" id="A0A100IJU4"/>
<evidence type="ECO:0000256" key="1">
    <source>
        <dbReference type="SAM" id="MobiDB-lite"/>
    </source>
</evidence>
<protein>
    <submittedName>
        <fullName evidence="2">Similar to An14g07160</fullName>
    </submittedName>
</protein>
<reference evidence="3" key="1">
    <citation type="journal article" date="2016" name="Genome Announc.">
        <title>Draft genome sequence of Aspergillus niger strain An76.</title>
        <authorList>
            <person name="Gong W."/>
            <person name="Cheng Z."/>
            <person name="Zhang H."/>
            <person name="Liu L."/>
            <person name="Gao P."/>
            <person name="Wang L."/>
        </authorList>
    </citation>
    <scope>NUCLEOTIDE SEQUENCE [LARGE SCALE GENOMIC DNA]</scope>
    <source>
        <strain evidence="3">An76</strain>
    </source>
</reference>
<dbReference type="Proteomes" id="UP000068243">
    <property type="component" value="Unassembled WGS sequence"/>
</dbReference>
<sequence>MVHIQDLPRELLLQIFSSVAHSNPSNPQDQTTKSPDESAKTQSQQPPADRLFPRPPWVAEDEDDETDETDEEIPGDNGKGGSAQIQEIIDLYNLCRVCHLFRELAQPLLFEHVDLSGFPGDLRNLVSLTRTVLRRPSLGEHIRSLSVLPDHDHHVFHQSPQPLTANDRKLFTSSIRDLRLDKEDERDWMSVLREEEFDYSLMVVLLILKAPNLRMLTLAGGYFAMKPLEQAWKRHPAILSKLEDLWFEGDDLLKGYPLAFYEEMISRLQLRSIDIEEAHLSDDLFPACWTPQSLTMSRIGLHLCHIDGPSVTKLLRACRTVTSFTYDNFTTDPEDQPHNLRPVREPTAPELSAALLPHKDTLEGLTMTWNREPWERENIQDYVARLAKIGSLRDFSVLRRLTVQQAFLPPQPQFPPTLEKLTVEDCNISVRGLAEHLAQERRQGRLPALKSVKMLAVDITDPVKLPGQQIPFGQTPEQCCTSIKDMFKDTPVDFDILPYPDCPQNIAGDSDLDDYSDDDPYDMTDEYGLLGLREGGNSIFQAMLMQAMQAQGDHYMDDEFDE</sequence>
<comment type="caution">
    <text evidence="2">The sequence shown here is derived from an EMBL/GenBank/DDBJ whole genome shotgun (WGS) entry which is preliminary data.</text>
</comment>
<name>A0A100IJU4_ASPNG</name>
<proteinExistence type="predicted"/>
<dbReference type="VEuPathDB" id="FungiDB:ATCC64974_5860"/>
<dbReference type="EMBL" id="BCMY01000008">
    <property type="protein sequence ID" value="GAQ42556.1"/>
    <property type="molecule type" value="Genomic_DNA"/>
</dbReference>
<evidence type="ECO:0000313" key="3">
    <source>
        <dbReference type="Proteomes" id="UP000068243"/>
    </source>
</evidence>
<feature type="compositionally biased region" description="Polar residues" evidence="1">
    <location>
        <begin position="18"/>
        <end position="33"/>
    </location>
</feature>
<feature type="region of interest" description="Disordered" evidence="1">
    <location>
        <begin position="18"/>
        <end position="81"/>
    </location>
</feature>
<feature type="compositionally biased region" description="Acidic residues" evidence="1">
    <location>
        <begin position="59"/>
        <end position="74"/>
    </location>
</feature>
<organism evidence="2 3">
    <name type="scientific">Aspergillus niger</name>
    <dbReference type="NCBI Taxonomy" id="5061"/>
    <lineage>
        <taxon>Eukaryota</taxon>
        <taxon>Fungi</taxon>
        <taxon>Dikarya</taxon>
        <taxon>Ascomycota</taxon>
        <taxon>Pezizomycotina</taxon>
        <taxon>Eurotiomycetes</taxon>
        <taxon>Eurotiomycetidae</taxon>
        <taxon>Eurotiales</taxon>
        <taxon>Aspergillaceae</taxon>
        <taxon>Aspergillus</taxon>
        <taxon>Aspergillus subgen. Circumdati</taxon>
    </lineage>
</organism>